<feature type="region of interest" description="Disordered" evidence="2">
    <location>
        <begin position="579"/>
        <end position="609"/>
    </location>
</feature>
<evidence type="ECO:0000313" key="4">
    <source>
        <dbReference type="Proteomes" id="UP001164746"/>
    </source>
</evidence>
<accession>A0ABY7DMP8</accession>
<dbReference type="Proteomes" id="UP001164746">
    <property type="component" value="Chromosome 3"/>
</dbReference>
<feature type="region of interest" description="Disordered" evidence="2">
    <location>
        <begin position="387"/>
        <end position="564"/>
    </location>
</feature>
<feature type="compositionally biased region" description="Polar residues" evidence="2">
    <location>
        <begin position="452"/>
        <end position="463"/>
    </location>
</feature>
<feature type="compositionally biased region" description="Basic and acidic residues" evidence="2">
    <location>
        <begin position="465"/>
        <end position="480"/>
    </location>
</feature>
<evidence type="ECO:0000313" key="3">
    <source>
        <dbReference type="EMBL" id="WAQ97965.1"/>
    </source>
</evidence>
<feature type="compositionally biased region" description="Basic and acidic residues" evidence="2">
    <location>
        <begin position="527"/>
        <end position="537"/>
    </location>
</feature>
<reference evidence="3" key="1">
    <citation type="submission" date="2022-11" db="EMBL/GenBank/DDBJ databases">
        <title>Centuries of genome instability and evolution in soft-shell clam transmissible cancer (bioRxiv).</title>
        <authorList>
            <person name="Hart S.F.M."/>
            <person name="Yonemitsu M.A."/>
            <person name="Giersch R.M."/>
            <person name="Beal B.F."/>
            <person name="Arriagada G."/>
            <person name="Davis B.W."/>
            <person name="Ostrander E.A."/>
            <person name="Goff S.P."/>
            <person name="Metzger M.J."/>
        </authorList>
    </citation>
    <scope>NUCLEOTIDE SEQUENCE</scope>
    <source>
        <strain evidence="3">MELC-2E11</strain>
        <tissue evidence="3">Siphon/mantle</tissue>
    </source>
</reference>
<feature type="compositionally biased region" description="Basic and acidic residues" evidence="2">
    <location>
        <begin position="579"/>
        <end position="592"/>
    </location>
</feature>
<gene>
    <name evidence="3" type="ORF">MAR_022338</name>
</gene>
<feature type="compositionally biased region" description="Basic and acidic residues" evidence="2">
    <location>
        <begin position="438"/>
        <end position="450"/>
    </location>
</feature>
<proteinExistence type="predicted"/>
<feature type="compositionally biased region" description="Polar residues" evidence="2">
    <location>
        <begin position="428"/>
        <end position="437"/>
    </location>
</feature>
<keyword evidence="4" id="KW-1185">Reference proteome</keyword>
<evidence type="ECO:0000256" key="1">
    <source>
        <dbReference type="SAM" id="Coils"/>
    </source>
</evidence>
<name>A0ABY7DMP8_MYAAR</name>
<feature type="coiled-coil region" evidence="1">
    <location>
        <begin position="106"/>
        <end position="133"/>
    </location>
</feature>
<feature type="compositionally biased region" description="Basic and acidic residues" evidence="2">
    <location>
        <begin position="600"/>
        <end position="609"/>
    </location>
</feature>
<protein>
    <submittedName>
        <fullName evidence="3">Uncharacterized protein</fullName>
    </submittedName>
</protein>
<sequence length="724" mass="84479">MYLNLEKPIIVRYGHPKTPVKIPYEIEAKDAFEFSPRLQTPDDDHVFSVLCKLQDGLKVKPHEASDALRQYRRFQAEIGRLQSTIHRPSRYPKMTSSLYMQEKNFKDRTRKIIEAKERENVQLKQKVAELSLRLSAMLGMQVVEPTDKKSDLTDTFKPVQLAEDFRDIFDNEWEHAFEELKVTMEEAKVLVYLGKVTWVAFEFAKDIAEQQLDELMKKEIEILRIMSKPSFEEKERRKPIVSDDFYDSDDAISTIEGSYDYRRGKKIFAQNCGARLPHVHSVIIGMPLHPPVKSPNIEKLFNYLQKSQWHNVSASFSGFVRKEFEEDLTKLEEDEGMYRDLKLMIEYAEMGRFSEARNLMDPAFKEYQAILHNLDELHLTKSARHRAQYTDRSHMEQAPPTNRQEVYSPEKRPPPTPKQMPNPGYMSPQRQPMSPSRQHQDLPQEREKIESPSPQYRQEQQNPYDIHRENYDGLRLKSPEKQPYSQSSRLPTPNDRPVRPSSHKSDKGSEPGHYNSNNQMASSKALWGREHGDKPSEKIGSSTYRQEFQKIPMENNERVDRDKYRENFGSLAERDIYRSDADDRIGSSESARRPGHQKRHPETPDYDQRPSELARKFKLLFDNEWKDAYDEVCGFYAKSSQSAREKTARHLLWIVTETAIIANDVAERQLKDLEKHALDVMTTPGYNDEAWLINDDVAEKQLKDIEKATLGLMTTPGPEHVKQN</sequence>
<feature type="compositionally biased region" description="Basic and acidic residues" evidence="2">
    <location>
        <begin position="555"/>
        <end position="564"/>
    </location>
</feature>
<dbReference type="EMBL" id="CP111014">
    <property type="protein sequence ID" value="WAQ97965.1"/>
    <property type="molecule type" value="Genomic_DNA"/>
</dbReference>
<evidence type="ECO:0000256" key="2">
    <source>
        <dbReference type="SAM" id="MobiDB-lite"/>
    </source>
</evidence>
<keyword evidence="1" id="KW-0175">Coiled coil</keyword>
<organism evidence="3 4">
    <name type="scientific">Mya arenaria</name>
    <name type="common">Soft-shell clam</name>
    <dbReference type="NCBI Taxonomy" id="6604"/>
    <lineage>
        <taxon>Eukaryota</taxon>
        <taxon>Metazoa</taxon>
        <taxon>Spiralia</taxon>
        <taxon>Lophotrochozoa</taxon>
        <taxon>Mollusca</taxon>
        <taxon>Bivalvia</taxon>
        <taxon>Autobranchia</taxon>
        <taxon>Heteroconchia</taxon>
        <taxon>Euheterodonta</taxon>
        <taxon>Imparidentia</taxon>
        <taxon>Neoheterodontei</taxon>
        <taxon>Myida</taxon>
        <taxon>Myoidea</taxon>
        <taxon>Myidae</taxon>
        <taxon>Mya</taxon>
    </lineage>
</organism>